<feature type="domain" description="TonB-dependent receptor-like beta-barrel" evidence="11">
    <location>
        <begin position="444"/>
        <end position="983"/>
    </location>
</feature>
<reference evidence="13" key="2">
    <citation type="submission" date="2023-01" db="EMBL/GenBank/DDBJ databases">
        <authorList>
            <person name="Sun Q."/>
            <person name="Evtushenko L."/>
        </authorList>
    </citation>
    <scope>NUCLEOTIDE SEQUENCE</scope>
    <source>
        <strain evidence="13">VKM B-1513</strain>
    </source>
</reference>
<dbReference type="RefSeq" id="WP_271186833.1">
    <property type="nucleotide sequence ID" value="NZ_BSFE01000005.1"/>
</dbReference>
<dbReference type="Pfam" id="PF00593">
    <property type="entry name" value="TonB_dep_Rec_b-barrel"/>
    <property type="match status" value="1"/>
</dbReference>
<evidence type="ECO:0000256" key="7">
    <source>
        <dbReference type="ARBA" id="ARBA00023237"/>
    </source>
</evidence>
<organism evidence="13 14">
    <name type="scientific">Maricaulis virginensis</name>
    <dbReference type="NCBI Taxonomy" id="144022"/>
    <lineage>
        <taxon>Bacteria</taxon>
        <taxon>Pseudomonadati</taxon>
        <taxon>Pseudomonadota</taxon>
        <taxon>Alphaproteobacteria</taxon>
        <taxon>Maricaulales</taxon>
        <taxon>Maricaulaceae</taxon>
        <taxon>Maricaulis</taxon>
    </lineage>
</organism>
<keyword evidence="14" id="KW-1185">Reference proteome</keyword>
<evidence type="ECO:0000256" key="2">
    <source>
        <dbReference type="ARBA" id="ARBA00022448"/>
    </source>
</evidence>
<comment type="subcellular location">
    <subcellularLocation>
        <location evidence="1 8">Cell outer membrane</location>
        <topology evidence="1 8">Multi-pass membrane protein</topology>
    </subcellularLocation>
</comment>
<dbReference type="Proteomes" id="UP001143486">
    <property type="component" value="Unassembled WGS sequence"/>
</dbReference>
<dbReference type="PANTHER" id="PTHR47234">
    <property type="match status" value="1"/>
</dbReference>
<evidence type="ECO:0000313" key="14">
    <source>
        <dbReference type="Proteomes" id="UP001143486"/>
    </source>
</evidence>
<evidence type="ECO:0000313" key="13">
    <source>
        <dbReference type="EMBL" id="GLK52464.1"/>
    </source>
</evidence>
<dbReference type="PROSITE" id="PS52016">
    <property type="entry name" value="TONB_DEPENDENT_REC_3"/>
    <property type="match status" value="1"/>
</dbReference>
<comment type="similarity">
    <text evidence="8 9">Belongs to the TonB-dependent receptor family.</text>
</comment>
<evidence type="ECO:0000259" key="11">
    <source>
        <dbReference type="Pfam" id="PF00593"/>
    </source>
</evidence>
<dbReference type="InterPro" id="IPR039426">
    <property type="entry name" value="TonB-dep_rcpt-like"/>
</dbReference>
<dbReference type="Pfam" id="PF07715">
    <property type="entry name" value="Plug"/>
    <property type="match status" value="1"/>
</dbReference>
<dbReference type="AlphaFoldDB" id="A0A9W6INI2"/>
<feature type="signal peptide" evidence="10">
    <location>
        <begin position="1"/>
        <end position="24"/>
    </location>
</feature>
<name>A0A9W6INI2_9PROT</name>
<evidence type="ECO:0000256" key="4">
    <source>
        <dbReference type="ARBA" id="ARBA00022692"/>
    </source>
</evidence>
<feature type="domain" description="TonB-dependent receptor plug" evidence="12">
    <location>
        <begin position="57"/>
        <end position="176"/>
    </location>
</feature>
<dbReference type="InterPro" id="IPR012910">
    <property type="entry name" value="Plug_dom"/>
</dbReference>
<evidence type="ECO:0000256" key="8">
    <source>
        <dbReference type="PROSITE-ProRule" id="PRU01360"/>
    </source>
</evidence>
<dbReference type="Gene3D" id="2.170.130.10">
    <property type="entry name" value="TonB-dependent receptor, plug domain"/>
    <property type="match status" value="1"/>
</dbReference>
<dbReference type="InterPro" id="IPR037066">
    <property type="entry name" value="Plug_dom_sf"/>
</dbReference>
<keyword evidence="6 8" id="KW-0472">Membrane</keyword>
<proteinExistence type="inferred from homology"/>
<dbReference type="InterPro" id="IPR000531">
    <property type="entry name" value="Beta-barrel_TonB"/>
</dbReference>
<keyword evidence="5 9" id="KW-0798">TonB box</keyword>
<evidence type="ECO:0000256" key="1">
    <source>
        <dbReference type="ARBA" id="ARBA00004571"/>
    </source>
</evidence>
<dbReference type="GO" id="GO:0009279">
    <property type="term" value="C:cell outer membrane"/>
    <property type="evidence" value="ECO:0007669"/>
    <property type="project" value="UniProtKB-SubCell"/>
</dbReference>
<dbReference type="Gene3D" id="2.40.170.20">
    <property type="entry name" value="TonB-dependent receptor, beta-barrel domain"/>
    <property type="match status" value="1"/>
</dbReference>
<evidence type="ECO:0000256" key="3">
    <source>
        <dbReference type="ARBA" id="ARBA00022452"/>
    </source>
</evidence>
<dbReference type="InterPro" id="IPR036942">
    <property type="entry name" value="Beta-barrel_TonB_sf"/>
</dbReference>
<keyword evidence="10" id="KW-0732">Signal</keyword>
<evidence type="ECO:0000256" key="10">
    <source>
        <dbReference type="SAM" id="SignalP"/>
    </source>
</evidence>
<dbReference type="PANTHER" id="PTHR47234:SF2">
    <property type="entry name" value="TONB-DEPENDENT RECEPTOR"/>
    <property type="match status" value="1"/>
</dbReference>
<keyword evidence="2 8" id="KW-0813">Transport</keyword>
<protein>
    <submittedName>
        <fullName evidence="13">TonB-dependent receptor</fullName>
    </submittedName>
</protein>
<evidence type="ECO:0000256" key="9">
    <source>
        <dbReference type="RuleBase" id="RU003357"/>
    </source>
</evidence>
<evidence type="ECO:0000259" key="12">
    <source>
        <dbReference type="Pfam" id="PF07715"/>
    </source>
</evidence>
<accession>A0A9W6INI2</accession>
<keyword evidence="13" id="KW-0675">Receptor</keyword>
<evidence type="ECO:0000256" key="5">
    <source>
        <dbReference type="ARBA" id="ARBA00023077"/>
    </source>
</evidence>
<sequence>MTVGRVSKLILLSSTVLFSQVANAQEAEAPPQDDDETEVIVVTGSNIAGTPITGALPVTVIGSDDLDAIGASSMDELFRSIPQAGDVAFQEGRTAGGVNDARGDVASVDLRSLGSGNTLVLLNGRRLVLHPGYQTENLVPVTTVNVNSIPNNGVRRVEVLRDGAAAIYGTDAVGGVVNTILRNNFDGLTAEVEYGGSEGTSLRELEGSIAFGRDFNNGQSNLSIFVDYMDRAGMPATDRDYAASYDARDQVIGTPFEGDTDFDNRSTNSPFGEFQTWDYTATIRQNGTALTSSGDYWHIQPDSVTGCLADLGAGLCIDNSTQNSTSDRVYRYNSNFDRWIYGDNERFNAFSFFNHDFGNGLEFFAEAGLYLSDYMTHREQASPLSAADIIVPASNYWNPFGPVTFSDGSANPNRLPGLNIPDAGVANIINDYRFVDAGPRVINVDNTSYRLLAGLRGSFGAWDWESAMLWSEASTEDRTNRISNTLLQESLALETPDAYNPFNGGNLVDFSNGDSTPNPQSTIDSFMVDVTRENSTELGLWDFKTSRPDLFQLPAGGVGVALGVELRHEAFEDDRDDRLDGTITFTNPISGDFFGSDVLGSSPTPDSSGDRSVFSSYAELSVPLVSRDMNIPLMQAIDVQLAARYENYSDVGDVLKPKAAIGWEVTDWLMLRGSYSEGFRAPNLPQIHERGVERSNTRLDYVFCEADLRAGRIANVDECLRAQSTVSVREGSSTLEPETNTTYSYGFVFQPQLWDRRFGDLTVTVDYWNIQQENVIGIFGDDNHLAYDYLLRTQGSFNPAVIREAPSADDIADFAGTGLDAVGEVIEVQDTYQNLLPRQIEGVDVTVLYDIDDTPLGDFRVSVTAAHLITFDQEPSPEAQAIIDAQDAGEIFSGFVVDGAAGLLRQNGNPEWRATTSITWRNGNWGAGLFGRYTSSVLDTGATLGDGTQFEVDEWYYGNVYVQYTFDREDVLDNTRVRVGARNFTNEDPPVADSTFNYLGTLHSARGRFLYASVRKSF</sequence>
<keyword evidence="7 8" id="KW-0998">Cell outer membrane</keyword>
<feature type="chain" id="PRO_5040802348" evidence="10">
    <location>
        <begin position="25"/>
        <end position="1018"/>
    </location>
</feature>
<gene>
    <name evidence="13" type="ORF">GCM10017621_19720</name>
</gene>
<comment type="caution">
    <text evidence="13">The sequence shown here is derived from an EMBL/GenBank/DDBJ whole genome shotgun (WGS) entry which is preliminary data.</text>
</comment>
<keyword evidence="3 8" id="KW-1134">Transmembrane beta strand</keyword>
<dbReference type="EMBL" id="BSFE01000005">
    <property type="protein sequence ID" value="GLK52464.1"/>
    <property type="molecule type" value="Genomic_DNA"/>
</dbReference>
<reference evidence="13" key="1">
    <citation type="journal article" date="2014" name="Int. J. Syst. Evol. Microbiol.">
        <title>Complete genome sequence of Corynebacterium casei LMG S-19264T (=DSM 44701T), isolated from a smear-ripened cheese.</title>
        <authorList>
            <consortium name="US DOE Joint Genome Institute (JGI-PGF)"/>
            <person name="Walter F."/>
            <person name="Albersmeier A."/>
            <person name="Kalinowski J."/>
            <person name="Ruckert C."/>
        </authorList>
    </citation>
    <scope>NUCLEOTIDE SEQUENCE</scope>
    <source>
        <strain evidence="13">VKM B-1513</strain>
    </source>
</reference>
<keyword evidence="4 8" id="KW-0812">Transmembrane</keyword>
<evidence type="ECO:0000256" key="6">
    <source>
        <dbReference type="ARBA" id="ARBA00023136"/>
    </source>
</evidence>
<dbReference type="SUPFAM" id="SSF56935">
    <property type="entry name" value="Porins"/>
    <property type="match status" value="1"/>
</dbReference>